<feature type="compositionally biased region" description="Low complexity" evidence="1">
    <location>
        <begin position="221"/>
        <end position="245"/>
    </location>
</feature>
<dbReference type="PROSITE" id="PS51257">
    <property type="entry name" value="PROKAR_LIPOPROTEIN"/>
    <property type="match status" value="1"/>
</dbReference>
<dbReference type="AlphaFoldDB" id="A0A923LMV6"/>
<proteinExistence type="predicted"/>
<dbReference type="EMBL" id="JACOPH010000001">
    <property type="protein sequence ID" value="MBC5712879.1"/>
    <property type="molecule type" value="Genomic_DNA"/>
</dbReference>
<evidence type="ECO:0000313" key="4">
    <source>
        <dbReference type="Proteomes" id="UP000606720"/>
    </source>
</evidence>
<reference evidence="3" key="1">
    <citation type="submission" date="2020-08" db="EMBL/GenBank/DDBJ databases">
        <title>Genome public.</title>
        <authorList>
            <person name="Liu C."/>
            <person name="Sun Q."/>
        </authorList>
    </citation>
    <scope>NUCLEOTIDE SEQUENCE</scope>
    <source>
        <strain evidence="3">BX1005</strain>
    </source>
</reference>
<gene>
    <name evidence="3" type="ORF">H8S17_01410</name>
</gene>
<organism evidence="3 4">
    <name type="scientific">Roseburia zhanii</name>
    <dbReference type="NCBI Taxonomy" id="2763064"/>
    <lineage>
        <taxon>Bacteria</taxon>
        <taxon>Bacillati</taxon>
        <taxon>Bacillota</taxon>
        <taxon>Clostridia</taxon>
        <taxon>Lachnospirales</taxon>
        <taxon>Lachnospiraceae</taxon>
        <taxon>Roseburia</taxon>
    </lineage>
</organism>
<accession>A0A923LMV6</accession>
<evidence type="ECO:0000313" key="3">
    <source>
        <dbReference type="EMBL" id="MBC5712879.1"/>
    </source>
</evidence>
<keyword evidence="4" id="KW-1185">Reference proteome</keyword>
<comment type="caution">
    <text evidence="3">The sequence shown here is derived from an EMBL/GenBank/DDBJ whole genome shotgun (WGS) entry which is preliminary data.</text>
</comment>
<name>A0A923LMV6_9FIRM</name>
<dbReference type="Proteomes" id="UP000606720">
    <property type="component" value="Unassembled WGS sequence"/>
</dbReference>
<sequence>MKKKVMILFFASAILTSALTGCGCGRGNTGGNTNDNTNINGTEEMTQEEFGTETINDTENAGSQMQLGSAVEIPQGFDGQLAETEPNGQLERVIADYCGVAQEDYTNVRYYYNYADLNGDSKNEILALVFGENVTGIDGNVLLWIDGADDDNFTKDSVKQSFANVSAPVFISNHMTEGYRDLILANYTDAADEAAGNANGNTQADNPDTVQARNQVQPKNAAAAQTGDAQADTTDTAQEDTAVTTSENGTEQPAGTASMGVGYRLLVFQGERYQTLEEGTALDSLDNYEGTAILTNDMERDMQNDNYHFLGEAL</sequence>
<evidence type="ECO:0000256" key="1">
    <source>
        <dbReference type="SAM" id="MobiDB-lite"/>
    </source>
</evidence>
<feature type="signal peptide" evidence="2">
    <location>
        <begin position="1"/>
        <end position="20"/>
    </location>
</feature>
<keyword evidence="2" id="KW-0732">Signal</keyword>
<dbReference type="RefSeq" id="WP_186865916.1">
    <property type="nucleotide sequence ID" value="NZ_JACOPH010000001.1"/>
</dbReference>
<evidence type="ECO:0000256" key="2">
    <source>
        <dbReference type="SAM" id="SignalP"/>
    </source>
</evidence>
<feature type="region of interest" description="Disordered" evidence="1">
    <location>
        <begin position="216"/>
        <end position="257"/>
    </location>
</feature>
<feature type="chain" id="PRO_5038540605" evidence="2">
    <location>
        <begin position="21"/>
        <end position="314"/>
    </location>
</feature>
<protein>
    <submittedName>
        <fullName evidence="3">Uncharacterized protein</fullName>
    </submittedName>
</protein>
<feature type="compositionally biased region" description="Polar residues" evidence="1">
    <location>
        <begin position="246"/>
        <end position="255"/>
    </location>
</feature>